<proteinExistence type="inferred from homology"/>
<accession>A0A9D1V9K2</accession>
<dbReference type="PANTHER" id="PTHR43201">
    <property type="entry name" value="ACYL-COA SYNTHETASE"/>
    <property type="match status" value="1"/>
</dbReference>
<dbReference type="GO" id="GO:0031956">
    <property type="term" value="F:medium-chain fatty acid-CoA ligase activity"/>
    <property type="evidence" value="ECO:0007669"/>
    <property type="project" value="TreeGrafter"/>
</dbReference>
<dbReference type="Gene3D" id="3.30.300.30">
    <property type="match status" value="1"/>
</dbReference>
<sequence length="370" mass="39699">MATMTGEHFTLNGRRIDAEGVLSGRIAPRSDSERAALDFLRAWYGPADGIELHSSGSTGAPKRFVASRDAMRAGARLSNRLFGLGPSCTALLPLPLDYIAGKMMVVRALVGGFHLRVVEPDSHIIARLDAALGPGGRCDFAPLVPLQINRALEEPQGLAPLARIGCVLVGGGFIDPSVEERLQEAPCRVCASYGMTETLSHVALRDINGPERSSWYSPLPGVGVCRSGEGCLVLRVPHLGIERLETNDLAELRADGRFRLLGRRDAVINSGGIKIQPEALEKQLSAATGLSLLIVGTPHPLLGECVTLLLEAEPDGEQEALLERACAALDPHLRPRRRLCLTAFPRTSSGKIARAQAQAIACTRLRDDEH</sequence>
<name>A0A9D1V9K2_9BACT</name>
<evidence type="ECO:0000256" key="1">
    <source>
        <dbReference type="ARBA" id="ARBA00006432"/>
    </source>
</evidence>
<keyword evidence="2" id="KW-0436">Ligase</keyword>
<dbReference type="SUPFAM" id="SSF56801">
    <property type="entry name" value="Acetyl-CoA synthetase-like"/>
    <property type="match status" value="1"/>
</dbReference>
<dbReference type="Proteomes" id="UP000823964">
    <property type="component" value="Unassembled WGS sequence"/>
</dbReference>
<comment type="similarity">
    <text evidence="1">Belongs to the ATP-dependent AMP-binding enzyme family.</text>
</comment>
<feature type="domain" description="AMP-dependent synthetase/ligase" evidence="3">
    <location>
        <begin position="53"/>
        <end position="212"/>
    </location>
</feature>
<dbReference type="Gene3D" id="3.40.50.12780">
    <property type="entry name" value="N-terminal domain of ligase-like"/>
    <property type="match status" value="1"/>
</dbReference>
<dbReference type="InterPro" id="IPR045851">
    <property type="entry name" value="AMP-bd_C_sf"/>
</dbReference>
<evidence type="ECO:0000313" key="4">
    <source>
        <dbReference type="EMBL" id="HIX19067.1"/>
    </source>
</evidence>
<dbReference type="InterPro" id="IPR000873">
    <property type="entry name" value="AMP-dep_synth/lig_dom"/>
</dbReference>
<evidence type="ECO:0000259" key="3">
    <source>
        <dbReference type="Pfam" id="PF00501"/>
    </source>
</evidence>
<protein>
    <submittedName>
        <fullName evidence="4">AMP-binding protein</fullName>
    </submittedName>
</protein>
<evidence type="ECO:0000256" key="2">
    <source>
        <dbReference type="ARBA" id="ARBA00022598"/>
    </source>
</evidence>
<reference evidence="4" key="2">
    <citation type="submission" date="2021-04" db="EMBL/GenBank/DDBJ databases">
        <authorList>
            <person name="Gilroy R."/>
        </authorList>
    </citation>
    <scope>NUCLEOTIDE SEQUENCE</scope>
    <source>
        <strain evidence="4">14975</strain>
    </source>
</reference>
<comment type="caution">
    <text evidence="4">The sequence shown here is derived from an EMBL/GenBank/DDBJ whole genome shotgun (WGS) entry which is preliminary data.</text>
</comment>
<dbReference type="Pfam" id="PF00501">
    <property type="entry name" value="AMP-binding"/>
    <property type="match status" value="1"/>
</dbReference>
<evidence type="ECO:0000313" key="5">
    <source>
        <dbReference type="Proteomes" id="UP000823964"/>
    </source>
</evidence>
<dbReference type="EMBL" id="DXFQ01000009">
    <property type="protein sequence ID" value="HIX19067.1"/>
    <property type="molecule type" value="Genomic_DNA"/>
</dbReference>
<dbReference type="AlphaFoldDB" id="A0A9D1V9K2"/>
<gene>
    <name evidence="4" type="ORF">H9862_00520</name>
</gene>
<organism evidence="4 5">
    <name type="scientific">Candidatus Akkermansia intestinigallinarum</name>
    <dbReference type="NCBI Taxonomy" id="2838431"/>
    <lineage>
        <taxon>Bacteria</taxon>
        <taxon>Pseudomonadati</taxon>
        <taxon>Verrucomicrobiota</taxon>
        <taxon>Verrucomicrobiia</taxon>
        <taxon>Verrucomicrobiales</taxon>
        <taxon>Akkermansiaceae</taxon>
        <taxon>Akkermansia</taxon>
    </lineage>
</organism>
<dbReference type="InterPro" id="IPR042099">
    <property type="entry name" value="ANL_N_sf"/>
</dbReference>
<dbReference type="GO" id="GO:0006631">
    <property type="term" value="P:fatty acid metabolic process"/>
    <property type="evidence" value="ECO:0007669"/>
    <property type="project" value="TreeGrafter"/>
</dbReference>
<dbReference type="PANTHER" id="PTHR43201:SF5">
    <property type="entry name" value="MEDIUM-CHAIN ACYL-COA LIGASE ACSF2, MITOCHONDRIAL"/>
    <property type="match status" value="1"/>
</dbReference>
<reference evidence="4" key="1">
    <citation type="journal article" date="2021" name="PeerJ">
        <title>Extensive microbial diversity within the chicken gut microbiome revealed by metagenomics and culture.</title>
        <authorList>
            <person name="Gilroy R."/>
            <person name="Ravi A."/>
            <person name="Getino M."/>
            <person name="Pursley I."/>
            <person name="Horton D.L."/>
            <person name="Alikhan N.F."/>
            <person name="Baker D."/>
            <person name="Gharbi K."/>
            <person name="Hall N."/>
            <person name="Watson M."/>
            <person name="Adriaenssens E.M."/>
            <person name="Foster-Nyarko E."/>
            <person name="Jarju S."/>
            <person name="Secka A."/>
            <person name="Antonio M."/>
            <person name="Oren A."/>
            <person name="Chaudhuri R.R."/>
            <person name="La Ragione R."/>
            <person name="Hildebrand F."/>
            <person name="Pallen M.J."/>
        </authorList>
    </citation>
    <scope>NUCLEOTIDE SEQUENCE</scope>
    <source>
        <strain evidence="4">14975</strain>
    </source>
</reference>